<dbReference type="Gene3D" id="1.20.1160.11">
    <property type="entry name" value="Paired amphipathic helix"/>
    <property type="match status" value="2"/>
</dbReference>
<gene>
    <name evidence="4" type="ORF">CVT24_012579</name>
</gene>
<keyword evidence="5" id="KW-1185">Reference proteome</keyword>
<keyword evidence="2 3" id="KW-0539">Nucleus</keyword>
<dbReference type="Pfam" id="PF02671">
    <property type="entry name" value="PAH"/>
    <property type="match status" value="2"/>
</dbReference>
<evidence type="ECO:0000256" key="3">
    <source>
        <dbReference type="PROSITE-ProRule" id="PRU00810"/>
    </source>
</evidence>
<dbReference type="PANTHER" id="PTHR12346">
    <property type="entry name" value="SIN3B-RELATED"/>
    <property type="match status" value="1"/>
</dbReference>
<dbReference type="OrthoDB" id="10265969at2759"/>
<organism evidence="4 5">
    <name type="scientific">Panaeolus cyanescens</name>
    <dbReference type="NCBI Taxonomy" id="181874"/>
    <lineage>
        <taxon>Eukaryota</taxon>
        <taxon>Fungi</taxon>
        <taxon>Dikarya</taxon>
        <taxon>Basidiomycota</taxon>
        <taxon>Agaricomycotina</taxon>
        <taxon>Agaricomycetes</taxon>
        <taxon>Agaricomycetidae</taxon>
        <taxon>Agaricales</taxon>
        <taxon>Agaricineae</taxon>
        <taxon>Galeropsidaceae</taxon>
        <taxon>Panaeolus</taxon>
    </lineage>
</organism>
<comment type="caution">
    <text evidence="4">The sequence shown here is derived from an EMBL/GenBank/DDBJ whole genome shotgun (WGS) entry which is preliminary data.</text>
</comment>
<dbReference type="InterPro" id="IPR036600">
    <property type="entry name" value="PAH_sf"/>
</dbReference>
<proteinExistence type="predicted"/>
<dbReference type="AlphaFoldDB" id="A0A409YJV4"/>
<protein>
    <submittedName>
        <fullName evidence="4">Uncharacterized protein</fullName>
    </submittedName>
</protein>
<comment type="subcellular location">
    <subcellularLocation>
        <location evidence="1 3">Nucleus</location>
    </subcellularLocation>
</comment>
<dbReference type="InParanoid" id="A0A409YJV4"/>
<dbReference type="Proteomes" id="UP000284842">
    <property type="component" value="Unassembled WGS sequence"/>
</dbReference>
<dbReference type="InterPro" id="IPR003822">
    <property type="entry name" value="PAH"/>
</dbReference>
<dbReference type="PROSITE" id="PS51477">
    <property type="entry name" value="PAH"/>
    <property type="match status" value="2"/>
</dbReference>
<sequence>MDSDMEMEQTLDYLSLVRKRFRYQTGDIHNKLLTAITQYRLETLDIPHIILRVAQILDGHPDLIEEFKMLLPEGYRIQCSPDPNNKMINVIVPIHEPLPQTLYPNTPNAMAMALSQNIGVDAKLRYYEFVKTQFEEQPSVSITFFDIMKEYREERIDTPTVIQRITDLFGLYPALLTAFNIFLPPGYEIVPPKLPSYTINFFHAPDEMPSQGADDDAMMAD</sequence>
<evidence type="ECO:0000313" key="4">
    <source>
        <dbReference type="EMBL" id="PPR03339.1"/>
    </source>
</evidence>
<dbReference type="GO" id="GO:0005634">
    <property type="term" value="C:nucleus"/>
    <property type="evidence" value="ECO:0007669"/>
    <property type="project" value="UniProtKB-SubCell"/>
</dbReference>
<evidence type="ECO:0000256" key="1">
    <source>
        <dbReference type="ARBA" id="ARBA00004123"/>
    </source>
</evidence>
<dbReference type="STRING" id="181874.A0A409YJV4"/>
<dbReference type="SUPFAM" id="SSF47762">
    <property type="entry name" value="PAH2 domain"/>
    <property type="match status" value="2"/>
</dbReference>
<dbReference type="GO" id="GO:0003714">
    <property type="term" value="F:transcription corepressor activity"/>
    <property type="evidence" value="ECO:0007669"/>
    <property type="project" value="InterPro"/>
</dbReference>
<reference evidence="4 5" key="1">
    <citation type="journal article" date="2018" name="Evol. Lett.">
        <title>Horizontal gene cluster transfer increased hallucinogenic mushroom diversity.</title>
        <authorList>
            <person name="Reynolds H.T."/>
            <person name="Vijayakumar V."/>
            <person name="Gluck-Thaler E."/>
            <person name="Korotkin H.B."/>
            <person name="Matheny P.B."/>
            <person name="Slot J.C."/>
        </authorList>
    </citation>
    <scope>NUCLEOTIDE SEQUENCE [LARGE SCALE GENOMIC DNA]</scope>
    <source>
        <strain evidence="4 5">2629</strain>
    </source>
</reference>
<name>A0A409YJV4_9AGAR</name>
<dbReference type="EMBL" id="NHTK01001073">
    <property type="protein sequence ID" value="PPR03339.1"/>
    <property type="molecule type" value="Genomic_DNA"/>
</dbReference>
<accession>A0A409YJV4</accession>
<evidence type="ECO:0000256" key="2">
    <source>
        <dbReference type="ARBA" id="ARBA00023242"/>
    </source>
</evidence>
<dbReference type="InterPro" id="IPR039774">
    <property type="entry name" value="Sin3-like"/>
</dbReference>
<evidence type="ECO:0000313" key="5">
    <source>
        <dbReference type="Proteomes" id="UP000284842"/>
    </source>
</evidence>